<dbReference type="Gene3D" id="3.30.420.10">
    <property type="entry name" value="Ribonuclease H-like superfamily/Ribonuclease H"/>
    <property type="match status" value="1"/>
</dbReference>
<accession>A0A9R1VHG2</accession>
<dbReference type="PANTHER" id="PTHR48475:SF2">
    <property type="entry name" value="RIBONUCLEASE H"/>
    <property type="match status" value="1"/>
</dbReference>
<feature type="region of interest" description="Disordered" evidence="1">
    <location>
        <begin position="427"/>
        <end position="462"/>
    </location>
</feature>
<dbReference type="SUPFAM" id="SSF56672">
    <property type="entry name" value="DNA/RNA polymerases"/>
    <property type="match status" value="1"/>
</dbReference>
<evidence type="ECO:0000313" key="3">
    <source>
        <dbReference type="Proteomes" id="UP000235145"/>
    </source>
</evidence>
<evidence type="ECO:0008006" key="4">
    <source>
        <dbReference type="Google" id="ProtNLM"/>
    </source>
</evidence>
<dbReference type="PANTHER" id="PTHR48475">
    <property type="entry name" value="RIBONUCLEASE H"/>
    <property type="match status" value="1"/>
</dbReference>
<dbReference type="AlphaFoldDB" id="A0A9R1VHG2"/>
<dbReference type="GO" id="GO:0003676">
    <property type="term" value="F:nucleic acid binding"/>
    <property type="evidence" value="ECO:0007669"/>
    <property type="project" value="InterPro"/>
</dbReference>
<dbReference type="Gene3D" id="3.30.70.270">
    <property type="match status" value="1"/>
</dbReference>
<dbReference type="InterPro" id="IPR043128">
    <property type="entry name" value="Rev_trsase/Diguanyl_cyclase"/>
</dbReference>
<dbReference type="InterPro" id="IPR036397">
    <property type="entry name" value="RNaseH_sf"/>
</dbReference>
<feature type="region of interest" description="Disordered" evidence="1">
    <location>
        <begin position="108"/>
        <end position="128"/>
    </location>
</feature>
<feature type="compositionally biased region" description="Basic and acidic residues" evidence="1">
    <location>
        <begin position="110"/>
        <end position="128"/>
    </location>
</feature>
<keyword evidence="3" id="KW-1185">Reference proteome</keyword>
<name>A0A9R1VHG2_LACSA</name>
<dbReference type="SUPFAM" id="SSF53098">
    <property type="entry name" value="Ribonuclease H-like"/>
    <property type="match status" value="1"/>
</dbReference>
<organism evidence="2 3">
    <name type="scientific">Lactuca sativa</name>
    <name type="common">Garden lettuce</name>
    <dbReference type="NCBI Taxonomy" id="4236"/>
    <lineage>
        <taxon>Eukaryota</taxon>
        <taxon>Viridiplantae</taxon>
        <taxon>Streptophyta</taxon>
        <taxon>Embryophyta</taxon>
        <taxon>Tracheophyta</taxon>
        <taxon>Spermatophyta</taxon>
        <taxon>Magnoliopsida</taxon>
        <taxon>eudicotyledons</taxon>
        <taxon>Gunneridae</taxon>
        <taxon>Pentapetalae</taxon>
        <taxon>asterids</taxon>
        <taxon>campanulids</taxon>
        <taxon>Asterales</taxon>
        <taxon>Asteraceae</taxon>
        <taxon>Cichorioideae</taxon>
        <taxon>Cichorieae</taxon>
        <taxon>Lactucinae</taxon>
        <taxon>Lactuca</taxon>
    </lineage>
</organism>
<dbReference type="InterPro" id="IPR012337">
    <property type="entry name" value="RNaseH-like_sf"/>
</dbReference>
<reference evidence="2 3" key="1">
    <citation type="journal article" date="2017" name="Nat. Commun.">
        <title>Genome assembly with in vitro proximity ligation data and whole-genome triplication in lettuce.</title>
        <authorList>
            <person name="Reyes-Chin-Wo S."/>
            <person name="Wang Z."/>
            <person name="Yang X."/>
            <person name="Kozik A."/>
            <person name="Arikit S."/>
            <person name="Song C."/>
            <person name="Xia L."/>
            <person name="Froenicke L."/>
            <person name="Lavelle D.O."/>
            <person name="Truco M.J."/>
            <person name="Xia R."/>
            <person name="Zhu S."/>
            <person name="Xu C."/>
            <person name="Xu H."/>
            <person name="Xu X."/>
            <person name="Cox K."/>
            <person name="Korf I."/>
            <person name="Meyers B.C."/>
            <person name="Michelmore R.W."/>
        </authorList>
    </citation>
    <scope>NUCLEOTIDE SEQUENCE [LARGE SCALE GENOMIC DNA]</scope>
    <source>
        <strain evidence="3">cv. Salinas</strain>
        <tissue evidence="2">Seedlings</tissue>
    </source>
</reference>
<dbReference type="InterPro" id="IPR043502">
    <property type="entry name" value="DNA/RNA_pol_sf"/>
</dbReference>
<evidence type="ECO:0000313" key="2">
    <source>
        <dbReference type="EMBL" id="KAJ0204803.1"/>
    </source>
</evidence>
<dbReference type="Proteomes" id="UP000235145">
    <property type="component" value="Unassembled WGS sequence"/>
</dbReference>
<protein>
    <recommendedName>
        <fullName evidence="4">Integrase catalytic domain-containing protein</fullName>
    </recommendedName>
</protein>
<gene>
    <name evidence="2" type="ORF">LSAT_V11C500232910</name>
</gene>
<dbReference type="EMBL" id="NBSK02000005">
    <property type="protein sequence ID" value="KAJ0204803.1"/>
    <property type="molecule type" value="Genomic_DNA"/>
</dbReference>
<evidence type="ECO:0000256" key="1">
    <source>
        <dbReference type="SAM" id="MobiDB-lite"/>
    </source>
</evidence>
<sequence length="669" mass="76015">MGHRGSVDQERPFYTDPGEHLGLELAEIYVREVVARDGVPVSVVWDRDVRFTSRFWKRFHDKMGTRLHFSTAFHPQMDGKSQRTIQTLKDMLQACVLDFGDSCDTYLPTQDHREDSASPEHDPDCSESAEELRRQAAFGFGVSGGRHGPHNGVNMEGRYQVSEAGKARPQTHRTLENVRMKLNQPEVNCWSRGRKILGVLRHSGRYPTEPYKVDELMKVPSPHTLRDTHGLNSKLPTLIRFISKSAEKAIPLVQMLKWCIEKNNFHWTLAAEAALQQLKEALHKLPILATPVPSEMLQPLQGLEVNYPNPGEARLSPHLCSVMPERIFQVHQVEAIEFGEHDISYRPHTSIKGQALADFLLEIPDEIKPLIEGEDQKEMPEKADNQRWTLKIKIKAPQYTTVGGILYREGFMNRCLRCVDEASRKKASNTQSQSVMRGEFYSSRNGSKEALPARSSSRVCRGEPDVGDSSMQFISQCRGNTDTGVSPMLDAVGCRGEPDAGQESNVGISPDAVRSSPIVMLIVICALYGCFKALHEMLVESVGTHTREQGLSHERYSEWEKINDEDLRHNLDLIKERCERSNIRQVAYKNAVEGYYNSRVKDKAFKVRYYVLRKNKASHAQPWGKLGPKWDGPYKVTKAHRNGSYALKTIKGRLIPRTWNARNLKKLYF</sequence>
<comment type="caution">
    <text evidence="2">The sequence shown here is derived from an EMBL/GenBank/DDBJ whole genome shotgun (WGS) entry which is preliminary data.</text>
</comment>
<proteinExistence type="predicted"/>